<evidence type="ECO:0000259" key="3">
    <source>
        <dbReference type="PROSITE" id="PS50404"/>
    </source>
</evidence>
<comment type="similarity">
    <text evidence="1">Belongs to the GST superfamily. Omega family.</text>
</comment>
<dbReference type="OrthoDB" id="4951845at2759"/>
<protein>
    <submittedName>
        <fullName evidence="5">Pyrimidodiazepine synthase</fullName>
    </submittedName>
</protein>
<dbReference type="InParanoid" id="A0A2J7REM3"/>
<dbReference type="Gene3D" id="1.20.1050.10">
    <property type="match status" value="1"/>
</dbReference>
<comment type="caution">
    <text evidence="5">The sequence shown here is derived from an EMBL/GenBank/DDBJ whole genome shotgun (WGS) entry which is preliminary data.</text>
</comment>
<dbReference type="FunFam" id="1.20.1050.10:FF:000009">
    <property type="entry name" value="Glutathione S-transferase omega-1"/>
    <property type="match status" value="1"/>
</dbReference>
<dbReference type="InterPro" id="IPR036249">
    <property type="entry name" value="Thioredoxin-like_sf"/>
</dbReference>
<dbReference type="SFLD" id="SFLDG00358">
    <property type="entry name" value="Main_(cytGST)"/>
    <property type="match status" value="1"/>
</dbReference>
<organism evidence="5 6">
    <name type="scientific">Cryptotermes secundus</name>
    <dbReference type="NCBI Taxonomy" id="105785"/>
    <lineage>
        <taxon>Eukaryota</taxon>
        <taxon>Metazoa</taxon>
        <taxon>Ecdysozoa</taxon>
        <taxon>Arthropoda</taxon>
        <taxon>Hexapoda</taxon>
        <taxon>Insecta</taxon>
        <taxon>Pterygota</taxon>
        <taxon>Neoptera</taxon>
        <taxon>Polyneoptera</taxon>
        <taxon>Dictyoptera</taxon>
        <taxon>Blattodea</taxon>
        <taxon>Blattoidea</taxon>
        <taxon>Termitoidae</taxon>
        <taxon>Kalotermitidae</taxon>
        <taxon>Cryptotermitinae</taxon>
        <taxon>Cryptotermes</taxon>
    </lineage>
</organism>
<name>A0A2J7REM3_9NEOP</name>
<dbReference type="InterPro" id="IPR004045">
    <property type="entry name" value="Glutathione_S-Trfase_N"/>
</dbReference>
<evidence type="ECO:0000259" key="4">
    <source>
        <dbReference type="PROSITE" id="PS50405"/>
    </source>
</evidence>
<feature type="domain" description="GST C-terminal" evidence="4">
    <location>
        <begin position="101"/>
        <end position="237"/>
    </location>
</feature>
<dbReference type="PROSITE" id="PS50404">
    <property type="entry name" value="GST_NTER"/>
    <property type="match status" value="1"/>
</dbReference>
<dbReference type="FunFam" id="3.40.30.10:FF:000123">
    <property type="entry name" value="Glutathione transferase o1"/>
    <property type="match status" value="1"/>
</dbReference>
<keyword evidence="6" id="KW-1185">Reference proteome</keyword>
<dbReference type="GO" id="GO:0004364">
    <property type="term" value="F:glutathione transferase activity"/>
    <property type="evidence" value="ECO:0007669"/>
    <property type="project" value="InterPro"/>
</dbReference>
<keyword evidence="2" id="KW-0560">Oxidoreductase</keyword>
<proteinExistence type="inferred from homology"/>
<dbReference type="Proteomes" id="UP000235965">
    <property type="component" value="Unassembled WGS sequence"/>
</dbReference>
<dbReference type="STRING" id="105785.A0A2J7REM3"/>
<dbReference type="InterPro" id="IPR036282">
    <property type="entry name" value="Glutathione-S-Trfase_C_sf"/>
</dbReference>
<dbReference type="Pfam" id="PF13410">
    <property type="entry name" value="GST_C_2"/>
    <property type="match status" value="1"/>
</dbReference>
<evidence type="ECO:0000256" key="1">
    <source>
        <dbReference type="ARBA" id="ARBA00011067"/>
    </source>
</evidence>
<dbReference type="SFLD" id="SFLDS00019">
    <property type="entry name" value="Glutathione_Transferase_(cytos"/>
    <property type="match status" value="1"/>
</dbReference>
<dbReference type="GO" id="GO:0005737">
    <property type="term" value="C:cytoplasm"/>
    <property type="evidence" value="ECO:0007669"/>
    <property type="project" value="InterPro"/>
</dbReference>
<feature type="domain" description="GST N-terminal" evidence="3">
    <location>
        <begin position="18"/>
        <end position="96"/>
    </location>
</feature>
<dbReference type="SUPFAM" id="SSF52833">
    <property type="entry name" value="Thioredoxin-like"/>
    <property type="match status" value="1"/>
</dbReference>
<sequence>MSEEHLAAGSACPPMNDGEVRLYGMRFCPFTQRVRIVLNAKNIPHNVVYINLKNQPEWYFKINPDGKVPALDTGDEVVLESLDIVDFLDQKFPDPPLYPSDPELKNRDKEFIQKFGKVVGATSKALHNKDNSPVDSYIEDVLEHLKEFEAELAKRGTIFFGGDNPGMLDYMMWPWSERSKIPSALQDKEFQFPKEKFPKLVAWREALKDVKAVGDTITSLETHVKFLKGYQGPNPKFDNL</sequence>
<gene>
    <name evidence="5" type="primary">se_0</name>
    <name evidence="5" type="ORF">B7P43_G16702</name>
</gene>
<dbReference type="PRINTS" id="PR01625">
    <property type="entry name" value="GSTRNSFRASEO"/>
</dbReference>
<dbReference type="InterPro" id="IPR005442">
    <property type="entry name" value="GST_omega"/>
</dbReference>
<evidence type="ECO:0000256" key="2">
    <source>
        <dbReference type="ARBA" id="ARBA00023002"/>
    </source>
</evidence>
<dbReference type="PANTHER" id="PTHR43968:SF6">
    <property type="entry name" value="GLUTATHIONE S-TRANSFERASE OMEGA"/>
    <property type="match status" value="1"/>
</dbReference>
<reference evidence="5 6" key="1">
    <citation type="submission" date="2017-12" db="EMBL/GenBank/DDBJ databases">
        <title>Hemimetabolous genomes reveal molecular basis of termite eusociality.</title>
        <authorList>
            <person name="Harrison M.C."/>
            <person name="Jongepier E."/>
            <person name="Robertson H.M."/>
            <person name="Arning N."/>
            <person name="Bitard-Feildel T."/>
            <person name="Chao H."/>
            <person name="Childers C.P."/>
            <person name="Dinh H."/>
            <person name="Doddapaneni H."/>
            <person name="Dugan S."/>
            <person name="Gowin J."/>
            <person name="Greiner C."/>
            <person name="Han Y."/>
            <person name="Hu H."/>
            <person name="Hughes D.S.T."/>
            <person name="Huylmans A.-K."/>
            <person name="Kemena C."/>
            <person name="Kremer L.P.M."/>
            <person name="Lee S.L."/>
            <person name="Lopez-Ezquerra A."/>
            <person name="Mallet L."/>
            <person name="Monroy-Kuhn J.M."/>
            <person name="Moser A."/>
            <person name="Murali S.C."/>
            <person name="Muzny D.M."/>
            <person name="Otani S."/>
            <person name="Piulachs M.-D."/>
            <person name="Poelchau M."/>
            <person name="Qu J."/>
            <person name="Schaub F."/>
            <person name="Wada-Katsumata A."/>
            <person name="Worley K.C."/>
            <person name="Xie Q."/>
            <person name="Ylla G."/>
            <person name="Poulsen M."/>
            <person name="Gibbs R.A."/>
            <person name="Schal C."/>
            <person name="Richards S."/>
            <person name="Belles X."/>
            <person name="Korb J."/>
            <person name="Bornberg-Bauer E."/>
        </authorList>
    </citation>
    <scope>NUCLEOTIDE SEQUENCE [LARGE SCALE GENOMIC DNA]</scope>
    <source>
        <tissue evidence="5">Whole body</tissue>
    </source>
</reference>
<accession>A0A2J7REM3</accession>
<dbReference type="EMBL" id="NEVH01004959">
    <property type="protein sequence ID" value="PNF39267.1"/>
    <property type="molecule type" value="Genomic_DNA"/>
</dbReference>
<evidence type="ECO:0000313" key="6">
    <source>
        <dbReference type="Proteomes" id="UP000235965"/>
    </source>
</evidence>
<dbReference type="SUPFAM" id="SSF47616">
    <property type="entry name" value="GST C-terminal domain-like"/>
    <property type="match status" value="1"/>
</dbReference>
<dbReference type="GO" id="GO:0006749">
    <property type="term" value="P:glutathione metabolic process"/>
    <property type="evidence" value="ECO:0007669"/>
    <property type="project" value="TreeGrafter"/>
</dbReference>
<dbReference type="Gene3D" id="3.40.30.10">
    <property type="entry name" value="Glutaredoxin"/>
    <property type="match status" value="1"/>
</dbReference>
<dbReference type="PANTHER" id="PTHR43968">
    <property type="match status" value="1"/>
</dbReference>
<dbReference type="GO" id="GO:0045174">
    <property type="term" value="F:glutathione dehydrogenase (ascorbate) activity"/>
    <property type="evidence" value="ECO:0007669"/>
    <property type="project" value="TreeGrafter"/>
</dbReference>
<evidence type="ECO:0000313" key="5">
    <source>
        <dbReference type="EMBL" id="PNF39267.1"/>
    </source>
</evidence>
<dbReference type="Pfam" id="PF13417">
    <property type="entry name" value="GST_N_3"/>
    <property type="match status" value="1"/>
</dbReference>
<dbReference type="InterPro" id="IPR040079">
    <property type="entry name" value="Glutathione_S-Trfase"/>
</dbReference>
<dbReference type="InterPro" id="IPR050983">
    <property type="entry name" value="GST_Omega/HSP26"/>
</dbReference>
<dbReference type="AlphaFoldDB" id="A0A2J7REM3"/>
<dbReference type="InterPro" id="IPR010987">
    <property type="entry name" value="Glutathione-S-Trfase_C-like"/>
</dbReference>
<dbReference type="PROSITE" id="PS50405">
    <property type="entry name" value="GST_CTER"/>
    <property type="match status" value="1"/>
</dbReference>